<feature type="transmembrane region" description="Helical" evidence="5">
    <location>
        <begin position="162"/>
        <end position="185"/>
    </location>
</feature>
<proteinExistence type="predicted"/>
<dbReference type="GO" id="GO:0016020">
    <property type="term" value="C:membrane"/>
    <property type="evidence" value="ECO:0007669"/>
    <property type="project" value="UniProtKB-SubCell"/>
</dbReference>
<evidence type="ECO:0000259" key="6">
    <source>
        <dbReference type="Pfam" id="PF04116"/>
    </source>
</evidence>
<keyword evidence="2 5" id="KW-0812">Transmembrane</keyword>
<feature type="transmembrane region" description="Helical" evidence="5">
    <location>
        <begin position="9"/>
        <end position="30"/>
    </location>
</feature>
<feature type="transmembrane region" description="Helical" evidence="5">
    <location>
        <begin position="65"/>
        <end position="86"/>
    </location>
</feature>
<gene>
    <name evidence="7" type="ORF">AKO1_014640</name>
</gene>
<dbReference type="GO" id="GO:0008610">
    <property type="term" value="P:lipid biosynthetic process"/>
    <property type="evidence" value="ECO:0007669"/>
    <property type="project" value="InterPro"/>
</dbReference>
<comment type="subcellular location">
    <subcellularLocation>
        <location evidence="1">Membrane</location>
    </subcellularLocation>
</comment>
<keyword evidence="4 5" id="KW-0472">Membrane</keyword>
<feature type="domain" description="Fatty acid hydroxylase" evidence="6">
    <location>
        <begin position="112"/>
        <end position="256"/>
    </location>
</feature>
<sequence length="268" mass="31219">MQELITNECFYNLCIVVPILSLFSFLSQALPLSLLVYLDPVWIRNKYIKGRPSDEEILHQISWGLYYSILNHIVLFASLAIGFPILERYARMVMIFDDSVSFLSLKSALQFIMIIYLEDYLYYNLHRLFHCNKRLFRFVHALHHTVRRPVAMAGHYMTVSEFFMIGGTVILTPFLVGTMGVLIGLDAQVHYKVLMIWIVFRQFEASEEHCGFESPLLLAKYFIPAYDGPAFHYFHHFKVIGNYGAITAIHDKYNNTISKGYLEHIQNK</sequence>
<dbReference type="Proteomes" id="UP001431209">
    <property type="component" value="Unassembled WGS sequence"/>
</dbReference>
<dbReference type="GO" id="GO:0004497">
    <property type="term" value="F:monooxygenase activity"/>
    <property type="evidence" value="ECO:0007669"/>
    <property type="project" value="UniProtKB-KW"/>
</dbReference>
<protein>
    <submittedName>
        <fullName evidence="7">Methylsterol monooxygenase</fullName>
    </submittedName>
</protein>
<accession>A0AAW2Z1Y8</accession>
<reference evidence="7 8" key="1">
    <citation type="submission" date="2024-03" db="EMBL/GenBank/DDBJ databases">
        <title>The Acrasis kona genome and developmental transcriptomes reveal deep origins of eukaryotic multicellular pathways.</title>
        <authorList>
            <person name="Sheikh S."/>
            <person name="Fu C.-J."/>
            <person name="Brown M.W."/>
            <person name="Baldauf S.L."/>
        </authorList>
    </citation>
    <scope>NUCLEOTIDE SEQUENCE [LARGE SCALE GENOMIC DNA]</scope>
    <source>
        <strain evidence="7 8">ATCC MYA-3509</strain>
    </source>
</reference>
<dbReference type="PANTHER" id="PTHR11863">
    <property type="entry name" value="STEROL DESATURASE"/>
    <property type="match status" value="1"/>
</dbReference>
<keyword evidence="7" id="KW-0560">Oxidoreductase</keyword>
<dbReference type="EMBL" id="JAOPGA020000947">
    <property type="protein sequence ID" value="KAL0483282.1"/>
    <property type="molecule type" value="Genomic_DNA"/>
</dbReference>
<keyword evidence="7" id="KW-0503">Monooxygenase</keyword>
<evidence type="ECO:0000256" key="1">
    <source>
        <dbReference type="ARBA" id="ARBA00004370"/>
    </source>
</evidence>
<evidence type="ECO:0000313" key="7">
    <source>
        <dbReference type="EMBL" id="KAL0483282.1"/>
    </source>
</evidence>
<organism evidence="7 8">
    <name type="scientific">Acrasis kona</name>
    <dbReference type="NCBI Taxonomy" id="1008807"/>
    <lineage>
        <taxon>Eukaryota</taxon>
        <taxon>Discoba</taxon>
        <taxon>Heterolobosea</taxon>
        <taxon>Tetramitia</taxon>
        <taxon>Eutetramitia</taxon>
        <taxon>Acrasidae</taxon>
        <taxon>Acrasis</taxon>
    </lineage>
</organism>
<evidence type="ECO:0000256" key="5">
    <source>
        <dbReference type="SAM" id="Phobius"/>
    </source>
</evidence>
<keyword evidence="3 5" id="KW-1133">Transmembrane helix</keyword>
<dbReference type="Pfam" id="PF04116">
    <property type="entry name" value="FA_hydroxylase"/>
    <property type="match status" value="1"/>
</dbReference>
<evidence type="ECO:0000256" key="4">
    <source>
        <dbReference type="ARBA" id="ARBA00023136"/>
    </source>
</evidence>
<keyword evidence="8" id="KW-1185">Reference proteome</keyword>
<comment type="caution">
    <text evidence="7">The sequence shown here is derived from an EMBL/GenBank/DDBJ whole genome shotgun (WGS) entry which is preliminary data.</text>
</comment>
<dbReference type="InterPro" id="IPR006694">
    <property type="entry name" value="Fatty_acid_hydroxylase"/>
</dbReference>
<evidence type="ECO:0000256" key="3">
    <source>
        <dbReference type="ARBA" id="ARBA00022989"/>
    </source>
</evidence>
<evidence type="ECO:0000313" key="8">
    <source>
        <dbReference type="Proteomes" id="UP001431209"/>
    </source>
</evidence>
<dbReference type="AlphaFoldDB" id="A0AAW2Z1Y8"/>
<feature type="transmembrane region" description="Helical" evidence="5">
    <location>
        <begin position="98"/>
        <end position="117"/>
    </location>
</feature>
<dbReference type="GO" id="GO:0005506">
    <property type="term" value="F:iron ion binding"/>
    <property type="evidence" value="ECO:0007669"/>
    <property type="project" value="InterPro"/>
</dbReference>
<evidence type="ECO:0000256" key="2">
    <source>
        <dbReference type="ARBA" id="ARBA00022692"/>
    </source>
</evidence>
<dbReference type="InterPro" id="IPR050307">
    <property type="entry name" value="Sterol_Desaturase_Related"/>
</dbReference>
<name>A0AAW2Z1Y8_9EUKA</name>